<dbReference type="HAMAP" id="MF_01477">
    <property type="entry name" value="Iojap_RsfS"/>
    <property type="match status" value="1"/>
</dbReference>
<keyword evidence="2" id="KW-0963">Cytoplasm</keyword>
<dbReference type="EMBL" id="BAABCK010000012">
    <property type="protein sequence ID" value="GAA3716975.1"/>
    <property type="molecule type" value="Genomic_DNA"/>
</dbReference>
<comment type="subcellular location">
    <subcellularLocation>
        <location evidence="2">Cytoplasm</location>
    </subcellularLocation>
</comment>
<comment type="subunit">
    <text evidence="2">Interacts with ribosomal protein uL14 (rplN).</text>
</comment>
<evidence type="ECO:0000313" key="3">
    <source>
        <dbReference type="EMBL" id="GAA3716975.1"/>
    </source>
</evidence>
<gene>
    <name evidence="2 3" type="primary">rsfS</name>
    <name evidence="3" type="ORF">GCM10022378_03980</name>
</gene>
<name>A0ABP7EGQ5_9STAP</name>
<dbReference type="InterPro" id="IPR043519">
    <property type="entry name" value="NT_sf"/>
</dbReference>
<accession>A0ABP7EGQ5</accession>
<comment type="caution">
    <text evidence="3">The sequence shown here is derived from an EMBL/GenBank/DDBJ whole genome shotgun (WGS) entry which is preliminary data.</text>
</comment>
<proteinExistence type="inferred from homology"/>
<dbReference type="PANTHER" id="PTHR21043">
    <property type="entry name" value="IOJAP SUPERFAMILY ORTHOLOG"/>
    <property type="match status" value="1"/>
</dbReference>
<dbReference type="PANTHER" id="PTHR21043:SF0">
    <property type="entry name" value="MITOCHONDRIAL ASSEMBLY OF RIBOSOMAL LARGE SUBUNIT PROTEIN 1"/>
    <property type="match status" value="1"/>
</dbReference>
<evidence type="ECO:0000256" key="2">
    <source>
        <dbReference type="HAMAP-Rule" id="MF_01477"/>
    </source>
</evidence>
<reference evidence="4" key="1">
    <citation type="journal article" date="2019" name="Int. J. Syst. Evol. Microbiol.">
        <title>The Global Catalogue of Microorganisms (GCM) 10K type strain sequencing project: providing services to taxonomists for standard genome sequencing and annotation.</title>
        <authorList>
            <consortium name="The Broad Institute Genomics Platform"/>
            <consortium name="The Broad Institute Genome Sequencing Center for Infectious Disease"/>
            <person name="Wu L."/>
            <person name="Ma J."/>
        </authorList>
    </citation>
    <scope>NUCLEOTIDE SEQUENCE [LARGE SCALE GENOMIC DNA]</scope>
    <source>
        <strain evidence="4">JCM 16981</strain>
    </source>
</reference>
<dbReference type="InterPro" id="IPR004394">
    <property type="entry name" value="Iojap/RsfS/C7orf30"/>
</dbReference>
<comment type="similarity">
    <text evidence="1 2">Belongs to the Iojap/RsfS family.</text>
</comment>
<protein>
    <recommendedName>
        <fullName evidence="2">Ribosomal silencing factor RsfS</fullName>
    </recommendedName>
</protein>
<keyword evidence="2" id="KW-0678">Repressor</keyword>
<evidence type="ECO:0000313" key="4">
    <source>
        <dbReference type="Proteomes" id="UP001500920"/>
    </source>
</evidence>
<organism evidence="3 4">
    <name type="scientific">Salinicoccus jeotgali</name>
    <dbReference type="NCBI Taxonomy" id="381634"/>
    <lineage>
        <taxon>Bacteria</taxon>
        <taxon>Bacillati</taxon>
        <taxon>Bacillota</taxon>
        <taxon>Bacilli</taxon>
        <taxon>Bacillales</taxon>
        <taxon>Staphylococcaceae</taxon>
        <taxon>Salinicoccus</taxon>
    </lineage>
</organism>
<dbReference type="SUPFAM" id="SSF81301">
    <property type="entry name" value="Nucleotidyltransferase"/>
    <property type="match status" value="1"/>
</dbReference>
<comment type="function">
    <text evidence="2">Functions as a ribosomal silencing factor. Interacts with ribosomal protein uL14 (rplN), blocking formation of intersubunit bridge B8. Prevents association of the 30S and 50S ribosomal subunits and the formation of functional ribosomes, thus repressing translation.</text>
</comment>
<dbReference type="Proteomes" id="UP001500920">
    <property type="component" value="Unassembled WGS sequence"/>
</dbReference>
<keyword evidence="2" id="KW-0810">Translation regulation</keyword>
<dbReference type="RefSeq" id="WP_344700946.1">
    <property type="nucleotide sequence ID" value="NZ_BAABCK010000012.1"/>
</dbReference>
<evidence type="ECO:0000256" key="1">
    <source>
        <dbReference type="ARBA" id="ARBA00010574"/>
    </source>
</evidence>
<sequence>MKTGQLIELLAEACDDKRAEEIMKFDVSGSSSVTDYYLICDASSDRQVQAIADEAEDACQKHGVETNMEGYKEGKWVLLDAGNVVLHIFHKPEREYYNLERLFKNGERVEV</sequence>
<dbReference type="Pfam" id="PF02410">
    <property type="entry name" value="RsfS"/>
    <property type="match status" value="1"/>
</dbReference>
<dbReference type="NCBIfam" id="TIGR00090">
    <property type="entry name" value="rsfS_iojap_ybeB"/>
    <property type="match status" value="1"/>
</dbReference>
<keyword evidence="4" id="KW-1185">Reference proteome</keyword>
<dbReference type="Gene3D" id="3.30.460.10">
    <property type="entry name" value="Beta Polymerase, domain 2"/>
    <property type="match status" value="1"/>
</dbReference>